<dbReference type="InterPro" id="IPR011010">
    <property type="entry name" value="DNA_brk_join_enz"/>
</dbReference>
<dbReference type="PANTHER" id="PTHR30349:SF94">
    <property type="entry name" value="INTEGRASE_RECOMBINASE HI_1414-RELATED"/>
    <property type="match status" value="1"/>
</dbReference>
<dbReference type="PROSITE" id="PS51898">
    <property type="entry name" value="TYR_RECOMBINASE"/>
    <property type="match status" value="1"/>
</dbReference>
<dbReference type="PANTHER" id="PTHR30349">
    <property type="entry name" value="PHAGE INTEGRASE-RELATED"/>
    <property type="match status" value="1"/>
</dbReference>
<dbReference type="InterPro" id="IPR002104">
    <property type="entry name" value="Integrase_catalytic"/>
</dbReference>
<keyword evidence="7" id="KW-1160">Virus entry into host cell</keyword>
<dbReference type="InterPro" id="IPR044068">
    <property type="entry name" value="CB"/>
</dbReference>
<dbReference type="InterPro" id="IPR010998">
    <property type="entry name" value="Integrase_recombinase_N"/>
</dbReference>
<dbReference type="Gene3D" id="1.10.150.130">
    <property type="match status" value="1"/>
</dbReference>
<evidence type="ECO:0000256" key="7">
    <source>
        <dbReference type="ARBA" id="ARBA00023195"/>
    </source>
</evidence>
<reference evidence="11 12" key="1">
    <citation type="submission" date="2017-01" db="EMBL/GenBank/DDBJ databases">
        <title>Isolation and complete genomic analysis of a novel lytic bacteriophage infecting the Ralstonia solanacearum.</title>
        <authorList>
            <person name="Su J."/>
            <person name="Sun H."/>
            <person name="Liu J."/>
            <person name="Guo Z."/>
            <person name="Fan G."/>
            <person name="Gu G."/>
            <person name="Wang G."/>
        </authorList>
    </citation>
    <scope>NUCLEOTIDE SEQUENCE [LARGE SCALE GENOMIC DNA]</scope>
</reference>
<dbReference type="EMBL" id="KY464836">
    <property type="protein sequence ID" value="AQT27764.1"/>
    <property type="molecule type" value="Genomic_DNA"/>
</dbReference>
<feature type="domain" description="Core-binding (CB)" evidence="10">
    <location>
        <begin position="63"/>
        <end position="142"/>
    </location>
</feature>
<evidence type="ECO:0000256" key="5">
    <source>
        <dbReference type="ARBA" id="ARBA00023125"/>
    </source>
</evidence>
<dbReference type="Proteomes" id="UP000224348">
    <property type="component" value="Segment"/>
</dbReference>
<dbReference type="KEGG" id="vg:54979888"/>
<comment type="similarity">
    <text evidence="1">Belongs to the 'phage' integrase family.</text>
</comment>
<keyword evidence="5 8" id="KW-0238">DNA-binding</keyword>
<sequence length="338" mass="38566">MATITVRDDHAGRPTFQAKIRKAGFPAQSRTFPTKKEAEAWARSVEEAMSKGQFRSTKLAAATTMKELFETYRDSVSIKKNGYESEAYRLDAFIESPLAEFSPLNLTKQVVAKYRDDRLKEVSGSTVNRELNLLGHVIEKARKEWGIELAENPVHAIERPKEAPHRERRLRPGEEERLLMSAKQTRGGYMRQIIILALETAMRQAELVNLKWEFVDIKKRRIQLVVSKDFSTKNGNNRVIPLSQVACQVFEDIGVKDMGRVFPELTTEAVKRAYIRTVDRAAIENLTFHDLRHEATSRLFEKGLTIAEVKSITGHRSMASLERYVHVQSAEKLAARLN</sequence>
<evidence type="ECO:0000259" key="10">
    <source>
        <dbReference type="PROSITE" id="PS51900"/>
    </source>
</evidence>
<evidence type="ECO:0000259" key="9">
    <source>
        <dbReference type="PROSITE" id="PS51898"/>
    </source>
</evidence>
<accession>A0A1S6L1B6</accession>
<dbReference type="GO" id="GO:0016740">
    <property type="term" value="F:transferase activity"/>
    <property type="evidence" value="ECO:0007669"/>
    <property type="project" value="UniProtKB-KW"/>
</dbReference>
<dbReference type="PROSITE" id="PS51900">
    <property type="entry name" value="CB"/>
    <property type="match status" value="1"/>
</dbReference>
<evidence type="ECO:0000256" key="8">
    <source>
        <dbReference type="PROSITE-ProRule" id="PRU01248"/>
    </source>
</evidence>
<dbReference type="GO" id="GO:0044826">
    <property type="term" value="P:viral genome integration into host DNA"/>
    <property type="evidence" value="ECO:0007669"/>
    <property type="project" value="UniProtKB-KW"/>
</dbReference>
<dbReference type="GO" id="GO:0006310">
    <property type="term" value="P:DNA recombination"/>
    <property type="evidence" value="ECO:0007669"/>
    <property type="project" value="UniProtKB-KW"/>
</dbReference>
<feature type="domain" description="Tyr recombinase" evidence="9">
    <location>
        <begin position="165"/>
        <end position="338"/>
    </location>
</feature>
<keyword evidence="3" id="KW-0808">Transferase</keyword>
<protein>
    <recommendedName>
        <fullName evidence="2">Integrase</fullName>
    </recommendedName>
</protein>
<dbReference type="GO" id="GO:0016787">
    <property type="term" value="F:hydrolase activity"/>
    <property type="evidence" value="ECO:0007669"/>
    <property type="project" value="UniProtKB-KW"/>
</dbReference>
<dbReference type="InterPro" id="IPR050090">
    <property type="entry name" value="Tyrosine_recombinase_XerCD"/>
</dbReference>
<proteinExistence type="inferred from homology"/>
<dbReference type="GO" id="GO:0015074">
    <property type="term" value="P:DNA integration"/>
    <property type="evidence" value="ECO:0007669"/>
    <property type="project" value="InterPro"/>
</dbReference>
<evidence type="ECO:0000256" key="3">
    <source>
        <dbReference type="ARBA" id="ARBA00022679"/>
    </source>
</evidence>
<dbReference type="SUPFAM" id="SSF56349">
    <property type="entry name" value="DNA breaking-rejoining enzymes"/>
    <property type="match status" value="1"/>
</dbReference>
<name>A0A1S6L1B6_9CAUD</name>
<dbReference type="GO" id="GO:0075713">
    <property type="term" value="P:establishment of integrated proviral latency"/>
    <property type="evidence" value="ECO:0007669"/>
    <property type="project" value="UniProtKB-KW"/>
</dbReference>
<keyword evidence="6" id="KW-0233">DNA recombination</keyword>
<evidence type="ECO:0000256" key="6">
    <source>
        <dbReference type="ARBA" id="ARBA00023172"/>
    </source>
</evidence>
<dbReference type="RefSeq" id="YP_009789741.1">
    <property type="nucleotide sequence ID" value="NC_047816.1"/>
</dbReference>
<evidence type="ECO:0000313" key="11">
    <source>
        <dbReference type="EMBL" id="AQT27764.1"/>
    </source>
</evidence>
<dbReference type="CDD" id="cd00796">
    <property type="entry name" value="INT_Rci_Hp1_C"/>
    <property type="match status" value="1"/>
</dbReference>
<organism evidence="11 12">
    <name type="scientific">Ralstonia phage RS-PI-1</name>
    <dbReference type="NCBI Taxonomy" id="1958965"/>
    <lineage>
        <taxon>Viruses</taxon>
        <taxon>Duplodnaviria</taxon>
        <taxon>Heunggongvirae</taxon>
        <taxon>Uroviricota</taxon>
        <taxon>Caudoviricetes</taxon>
        <taxon>Autographivirales</taxon>
        <taxon>Autonotataviridae</taxon>
        <taxon>Ampunavirus</taxon>
        <taxon>Ampunavirus RSPI1</taxon>
    </lineage>
</organism>
<dbReference type="Pfam" id="PF00589">
    <property type="entry name" value="Phage_integrase"/>
    <property type="match status" value="1"/>
</dbReference>
<dbReference type="GO" id="GO:0003677">
    <property type="term" value="F:DNA binding"/>
    <property type="evidence" value="ECO:0007669"/>
    <property type="project" value="UniProtKB-UniRule"/>
</dbReference>
<keyword evidence="4" id="KW-0378">Hydrolase</keyword>
<keyword evidence="7" id="KW-1179">Viral genome integration</keyword>
<evidence type="ECO:0000256" key="1">
    <source>
        <dbReference type="ARBA" id="ARBA00008857"/>
    </source>
</evidence>
<evidence type="ECO:0000256" key="2">
    <source>
        <dbReference type="ARBA" id="ARBA00016082"/>
    </source>
</evidence>
<dbReference type="Gene3D" id="1.10.443.10">
    <property type="entry name" value="Intergrase catalytic core"/>
    <property type="match status" value="1"/>
</dbReference>
<dbReference type="GeneID" id="54979888"/>
<evidence type="ECO:0000313" key="12">
    <source>
        <dbReference type="Proteomes" id="UP000224348"/>
    </source>
</evidence>
<keyword evidence="7" id="KW-0229">DNA integration</keyword>
<dbReference type="InterPro" id="IPR013762">
    <property type="entry name" value="Integrase-like_cat_sf"/>
</dbReference>
<keyword evidence="12" id="KW-1185">Reference proteome</keyword>
<evidence type="ECO:0000256" key="4">
    <source>
        <dbReference type="ARBA" id="ARBA00022801"/>
    </source>
</evidence>